<sequence>MYQFVLIARFKECLPLLRKAIENNESATILNITGRKGSIELCPGTERLHGNYAYMCSKTAVNLLTRILSIEHPEILSVAVCPGWNRTDMGGPEWLSIDLVLILISPPSSATFQGMSDPSQSAPILLDTVDGMTITDHSGKYLDRKGRTIPY</sequence>
<dbReference type="GO" id="GO:0016491">
    <property type="term" value="F:oxidoreductase activity"/>
    <property type="evidence" value="ECO:0007669"/>
    <property type="project" value="UniProtKB-KW"/>
</dbReference>
<dbReference type="PANTHER" id="PTHR43544">
    <property type="entry name" value="SHORT-CHAIN DEHYDROGENASE/REDUCTASE"/>
    <property type="match status" value="1"/>
</dbReference>
<dbReference type="WBParaSite" id="ACOC_0000283501-mRNA-1">
    <property type="protein sequence ID" value="ACOC_0000283501-mRNA-1"/>
    <property type="gene ID" value="ACOC_0000283501"/>
</dbReference>
<dbReference type="EMBL" id="UYYA01000656">
    <property type="protein sequence ID" value="VDM54421.1"/>
    <property type="molecule type" value="Genomic_DNA"/>
</dbReference>
<dbReference type="PANTHER" id="PTHR43544:SF7">
    <property type="entry name" value="NADB-LER2"/>
    <property type="match status" value="1"/>
</dbReference>
<organism evidence="5">
    <name type="scientific">Angiostrongylus costaricensis</name>
    <name type="common">Nematode worm</name>
    <dbReference type="NCBI Taxonomy" id="334426"/>
    <lineage>
        <taxon>Eukaryota</taxon>
        <taxon>Metazoa</taxon>
        <taxon>Ecdysozoa</taxon>
        <taxon>Nematoda</taxon>
        <taxon>Chromadorea</taxon>
        <taxon>Rhabditida</taxon>
        <taxon>Rhabditina</taxon>
        <taxon>Rhabditomorpha</taxon>
        <taxon>Strongyloidea</taxon>
        <taxon>Metastrongylidae</taxon>
        <taxon>Angiostrongylus</taxon>
    </lineage>
</organism>
<dbReference type="InterPro" id="IPR036291">
    <property type="entry name" value="NAD(P)-bd_dom_sf"/>
</dbReference>
<keyword evidence="1" id="KW-0521">NADP</keyword>
<evidence type="ECO:0000313" key="5">
    <source>
        <dbReference type="WBParaSite" id="ACOC_0000283501-mRNA-1"/>
    </source>
</evidence>
<evidence type="ECO:0000256" key="2">
    <source>
        <dbReference type="ARBA" id="ARBA00023002"/>
    </source>
</evidence>
<accession>A0A0R3PFA1</accession>
<keyword evidence="2" id="KW-0560">Oxidoreductase</keyword>
<dbReference type="OrthoDB" id="5296at2759"/>
<dbReference type="Gene3D" id="3.40.50.720">
    <property type="entry name" value="NAD(P)-binding Rossmann-like Domain"/>
    <property type="match status" value="1"/>
</dbReference>
<dbReference type="Proteomes" id="UP000267027">
    <property type="component" value="Unassembled WGS sequence"/>
</dbReference>
<evidence type="ECO:0000256" key="1">
    <source>
        <dbReference type="ARBA" id="ARBA00022857"/>
    </source>
</evidence>
<dbReference type="SUPFAM" id="SSF51735">
    <property type="entry name" value="NAD(P)-binding Rossmann-fold domains"/>
    <property type="match status" value="1"/>
</dbReference>
<dbReference type="AlphaFoldDB" id="A0A0R3PFA1"/>
<name>A0A0R3PFA1_ANGCS</name>
<proteinExistence type="predicted"/>
<gene>
    <name evidence="3" type="ORF">ACOC_LOCUS2836</name>
</gene>
<keyword evidence="4" id="KW-1185">Reference proteome</keyword>
<reference evidence="5" key="1">
    <citation type="submission" date="2017-02" db="UniProtKB">
        <authorList>
            <consortium name="WormBaseParasite"/>
        </authorList>
    </citation>
    <scope>IDENTIFICATION</scope>
</reference>
<evidence type="ECO:0000313" key="4">
    <source>
        <dbReference type="Proteomes" id="UP000267027"/>
    </source>
</evidence>
<dbReference type="InterPro" id="IPR051468">
    <property type="entry name" value="Fungal_SecMetab_SDRs"/>
</dbReference>
<reference evidence="3 4" key="2">
    <citation type="submission" date="2018-11" db="EMBL/GenBank/DDBJ databases">
        <authorList>
            <consortium name="Pathogen Informatics"/>
        </authorList>
    </citation>
    <scope>NUCLEOTIDE SEQUENCE [LARGE SCALE GENOMIC DNA]</scope>
    <source>
        <strain evidence="3 4">Costa Rica</strain>
    </source>
</reference>
<dbReference type="GO" id="GO:0005737">
    <property type="term" value="C:cytoplasm"/>
    <property type="evidence" value="ECO:0007669"/>
    <property type="project" value="TreeGrafter"/>
</dbReference>
<protein>
    <submittedName>
        <fullName evidence="5">C-factor</fullName>
    </submittedName>
</protein>
<evidence type="ECO:0000313" key="3">
    <source>
        <dbReference type="EMBL" id="VDM54421.1"/>
    </source>
</evidence>